<name>A0A7J7K7R6_BUGNE</name>
<dbReference type="AlphaFoldDB" id="A0A7J7K7R6"/>
<dbReference type="EMBL" id="VXIV02001267">
    <property type="protein sequence ID" value="KAF6033668.1"/>
    <property type="molecule type" value="Genomic_DNA"/>
</dbReference>
<dbReference type="Proteomes" id="UP000593567">
    <property type="component" value="Unassembled WGS sequence"/>
</dbReference>
<gene>
    <name evidence="1" type="ORF">EB796_008030</name>
</gene>
<protein>
    <submittedName>
        <fullName evidence="1">Uncharacterized protein</fullName>
    </submittedName>
</protein>
<accession>A0A7J7K7R6</accession>
<keyword evidence="2" id="KW-1185">Reference proteome</keyword>
<sequence length="72" mass="8524">MSDYLNKEYEKRKNLKTQSRLTKQDLFMRVCMFVVHRVQSPNVYSLLVLTTVPQHSVTKRKVHPATHRAHTT</sequence>
<reference evidence="1" key="1">
    <citation type="submission" date="2020-06" db="EMBL/GenBank/DDBJ databases">
        <title>Draft genome of Bugula neritina, a colonial animal packing powerful symbionts and potential medicines.</title>
        <authorList>
            <person name="Rayko M."/>
        </authorList>
    </citation>
    <scope>NUCLEOTIDE SEQUENCE [LARGE SCALE GENOMIC DNA]</scope>
    <source>
        <strain evidence="1">Kwan_BN1</strain>
    </source>
</reference>
<evidence type="ECO:0000313" key="1">
    <source>
        <dbReference type="EMBL" id="KAF6033668.1"/>
    </source>
</evidence>
<comment type="caution">
    <text evidence="1">The sequence shown here is derived from an EMBL/GenBank/DDBJ whole genome shotgun (WGS) entry which is preliminary data.</text>
</comment>
<organism evidence="1 2">
    <name type="scientific">Bugula neritina</name>
    <name type="common">Brown bryozoan</name>
    <name type="synonym">Sertularia neritina</name>
    <dbReference type="NCBI Taxonomy" id="10212"/>
    <lineage>
        <taxon>Eukaryota</taxon>
        <taxon>Metazoa</taxon>
        <taxon>Spiralia</taxon>
        <taxon>Lophotrochozoa</taxon>
        <taxon>Bryozoa</taxon>
        <taxon>Gymnolaemata</taxon>
        <taxon>Cheilostomatida</taxon>
        <taxon>Flustrina</taxon>
        <taxon>Buguloidea</taxon>
        <taxon>Bugulidae</taxon>
        <taxon>Bugula</taxon>
    </lineage>
</organism>
<evidence type="ECO:0000313" key="2">
    <source>
        <dbReference type="Proteomes" id="UP000593567"/>
    </source>
</evidence>
<proteinExistence type="predicted"/>